<sequence length="338" mass="36403">DCVPRVARPVVARSAPARSPPSGQPRRHHDARRAHLRAAPAPRRRAAGRRAGHAGRVLLVHDLPLRPALAGQAAHRPVLRAAAREPGPARRGPGVPPRRVRGVRAVHAAPQGGGDLRRADVEPGLVRPALGLHHPGAVREGEALRVRLRQRCGRAVHRRRGARVLRGHPGAAVPVHRRRRHPDHGAARLGLLQPADRPARHLRGELRAAAARGDAQPRRRRLLRPAPPVAPRPDLRAVRVRRDRDARPGPDLDARAGRRAGAAAGAVHPDLPRARQTGGAATSRAGLGRAGPRPAVAARRPARVRRPEPDPRPAHPAGAPARGRRHQRGFVRPVGRDL</sequence>
<feature type="non-terminal residue" evidence="2">
    <location>
        <position position="338"/>
    </location>
</feature>
<organism evidence="2">
    <name type="scientific">uncultured Actinomycetospora sp</name>
    <dbReference type="NCBI Taxonomy" id="1135996"/>
    <lineage>
        <taxon>Bacteria</taxon>
        <taxon>Bacillati</taxon>
        <taxon>Actinomycetota</taxon>
        <taxon>Actinomycetes</taxon>
        <taxon>Pseudonocardiales</taxon>
        <taxon>Pseudonocardiaceae</taxon>
        <taxon>Actinomycetospora</taxon>
        <taxon>environmental samples</taxon>
    </lineage>
</organism>
<feature type="non-terminal residue" evidence="2">
    <location>
        <position position="1"/>
    </location>
</feature>
<evidence type="ECO:0000256" key="1">
    <source>
        <dbReference type="SAM" id="MobiDB-lite"/>
    </source>
</evidence>
<feature type="compositionally biased region" description="Low complexity" evidence="1">
    <location>
        <begin position="1"/>
        <end position="17"/>
    </location>
</feature>
<name>A0A6J4K5U6_9PSEU</name>
<evidence type="ECO:0000313" key="2">
    <source>
        <dbReference type="EMBL" id="CAA9296283.1"/>
    </source>
</evidence>
<proteinExistence type="predicted"/>
<feature type="compositionally biased region" description="Low complexity" evidence="1">
    <location>
        <begin position="284"/>
        <end position="299"/>
    </location>
</feature>
<reference evidence="2" key="1">
    <citation type="submission" date="2020-02" db="EMBL/GenBank/DDBJ databases">
        <authorList>
            <person name="Meier V. D."/>
        </authorList>
    </citation>
    <scope>NUCLEOTIDE SEQUENCE</scope>
    <source>
        <strain evidence="2">AVDCRST_MAG54</strain>
    </source>
</reference>
<dbReference type="AlphaFoldDB" id="A0A6J4K5U6"/>
<feature type="region of interest" description="Disordered" evidence="1">
    <location>
        <begin position="175"/>
        <end position="338"/>
    </location>
</feature>
<protein>
    <submittedName>
        <fullName evidence="2">Twin-arginine translocation protein TatC</fullName>
    </submittedName>
</protein>
<dbReference type="EMBL" id="CADCTH010000615">
    <property type="protein sequence ID" value="CAA9296283.1"/>
    <property type="molecule type" value="Genomic_DNA"/>
</dbReference>
<feature type="compositionally biased region" description="Basic and acidic residues" evidence="1">
    <location>
        <begin position="197"/>
        <end position="206"/>
    </location>
</feature>
<accession>A0A6J4K5U6</accession>
<feature type="region of interest" description="Disordered" evidence="1">
    <location>
        <begin position="1"/>
        <end position="50"/>
    </location>
</feature>
<feature type="compositionally biased region" description="Basic residues" evidence="1">
    <location>
        <begin position="25"/>
        <end position="50"/>
    </location>
</feature>
<gene>
    <name evidence="2" type="ORF">AVDCRST_MAG54-4878</name>
</gene>
<feature type="compositionally biased region" description="Basic and acidic residues" evidence="1">
    <location>
        <begin position="233"/>
        <end position="256"/>
    </location>
</feature>